<keyword evidence="1" id="KW-1133">Transmembrane helix</keyword>
<feature type="transmembrane region" description="Helical" evidence="1">
    <location>
        <begin position="141"/>
        <end position="164"/>
    </location>
</feature>
<evidence type="ECO:0000313" key="3">
    <source>
        <dbReference type="Proteomes" id="UP000242715"/>
    </source>
</evidence>
<name>A0A2Z6M7N8_TRISU</name>
<evidence type="ECO:0000256" key="1">
    <source>
        <dbReference type="SAM" id="Phobius"/>
    </source>
</evidence>
<proteinExistence type="predicted"/>
<keyword evidence="1" id="KW-0812">Transmembrane</keyword>
<gene>
    <name evidence="2" type="ORF">TSUD_146560</name>
</gene>
<keyword evidence="3" id="KW-1185">Reference proteome</keyword>
<accession>A0A2Z6M7N8</accession>
<protein>
    <submittedName>
        <fullName evidence="2">Uncharacterized protein</fullName>
    </submittedName>
</protein>
<dbReference type="Proteomes" id="UP000242715">
    <property type="component" value="Unassembled WGS sequence"/>
</dbReference>
<dbReference type="AlphaFoldDB" id="A0A2Z6M7N8"/>
<dbReference type="EMBL" id="DF973364">
    <property type="protein sequence ID" value="GAU27941.1"/>
    <property type="molecule type" value="Genomic_DNA"/>
</dbReference>
<organism evidence="2 3">
    <name type="scientific">Trifolium subterraneum</name>
    <name type="common">Subterranean clover</name>
    <dbReference type="NCBI Taxonomy" id="3900"/>
    <lineage>
        <taxon>Eukaryota</taxon>
        <taxon>Viridiplantae</taxon>
        <taxon>Streptophyta</taxon>
        <taxon>Embryophyta</taxon>
        <taxon>Tracheophyta</taxon>
        <taxon>Spermatophyta</taxon>
        <taxon>Magnoliopsida</taxon>
        <taxon>eudicotyledons</taxon>
        <taxon>Gunneridae</taxon>
        <taxon>Pentapetalae</taxon>
        <taxon>rosids</taxon>
        <taxon>fabids</taxon>
        <taxon>Fabales</taxon>
        <taxon>Fabaceae</taxon>
        <taxon>Papilionoideae</taxon>
        <taxon>50 kb inversion clade</taxon>
        <taxon>NPAAA clade</taxon>
        <taxon>Hologalegina</taxon>
        <taxon>IRL clade</taxon>
        <taxon>Trifolieae</taxon>
        <taxon>Trifolium</taxon>
    </lineage>
</organism>
<reference evidence="3" key="1">
    <citation type="journal article" date="2017" name="Front. Plant Sci.">
        <title>Climate Clever Clovers: New Paradigm to Reduce the Environmental Footprint of Ruminants by Breeding Low Methanogenic Forages Utilizing Haplotype Variation.</title>
        <authorList>
            <person name="Kaur P."/>
            <person name="Appels R."/>
            <person name="Bayer P.E."/>
            <person name="Keeble-Gagnere G."/>
            <person name="Wang J."/>
            <person name="Hirakawa H."/>
            <person name="Shirasawa K."/>
            <person name="Vercoe P."/>
            <person name="Stefanova K."/>
            <person name="Durmic Z."/>
            <person name="Nichols P."/>
            <person name="Revell C."/>
            <person name="Isobe S.N."/>
            <person name="Edwards D."/>
            <person name="Erskine W."/>
        </authorList>
    </citation>
    <scope>NUCLEOTIDE SEQUENCE [LARGE SCALE GENOMIC DNA]</scope>
    <source>
        <strain evidence="3">cv. Daliak</strain>
    </source>
</reference>
<dbReference type="OrthoDB" id="1914402at2759"/>
<evidence type="ECO:0000313" key="2">
    <source>
        <dbReference type="EMBL" id="GAU27941.1"/>
    </source>
</evidence>
<keyword evidence="1" id="KW-0472">Membrane</keyword>
<sequence>MIHNEKGSAGIEFDRVADILPSKENVCITVRVILLWKVPAFLNPSESSSLDMVLIDEKSMSNAIDLDSDGMSDDTEGGEDSHSHEFVNDLIVTPPAVGSRAEIDSDVLVAVKRSLSKVFDGVVKVQPKVGGVGCHCVNQCWLFHFLVWSRLVVLPIVVVLYMYYVT</sequence>